<evidence type="ECO:0000313" key="3">
    <source>
        <dbReference type="Proteomes" id="UP000664267"/>
    </source>
</evidence>
<accession>A0A939SRP2</accession>
<comment type="caution">
    <text evidence="2">The sequence shown here is derived from an EMBL/GenBank/DDBJ whole genome shotgun (WGS) entry which is preliminary data.</text>
</comment>
<dbReference type="Pfam" id="PF01774">
    <property type="entry name" value="UreD"/>
    <property type="match status" value="1"/>
</dbReference>
<reference evidence="2" key="1">
    <citation type="submission" date="2021-03" db="EMBL/GenBank/DDBJ databases">
        <title>Molecular epidemiology and mechanisms of colistin and carbapenem resistance in Enterobacteriaceae from clinical isolates, the environment and porcine samples in Pretoria, South Africa.</title>
        <authorList>
            <person name="Bogoshi D."/>
            <person name="Mbelle N.M."/>
            <person name="Naidoo V."/>
            <person name="Osei Sekyere J."/>
        </authorList>
    </citation>
    <scope>NUCLEOTIDE SEQUENCE</scope>
    <source>
        <strain evidence="2">C029</strain>
    </source>
</reference>
<name>A0A939SRP2_KLEPN</name>
<dbReference type="EMBL" id="JAGETN010000008">
    <property type="protein sequence ID" value="MBO2025424.1"/>
    <property type="molecule type" value="Genomic_DNA"/>
</dbReference>
<evidence type="ECO:0000313" key="2">
    <source>
        <dbReference type="EMBL" id="MBO2025424.1"/>
    </source>
</evidence>
<dbReference type="InterPro" id="IPR002669">
    <property type="entry name" value="UreD"/>
</dbReference>
<dbReference type="Proteomes" id="UP000664267">
    <property type="component" value="Unassembled WGS sequence"/>
</dbReference>
<organism evidence="2 3">
    <name type="scientific">Klebsiella pneumoniae</name>
    <dbReference type="NCBI Taxonomy" id="573"/>
    <lineage>
        <taxon>Bacteria</taxon>
        <taxon>Pseudomonadati</taxon>
        <taxon>Pseudomonadota</taxon>
        <taxon>Gammaproteobacteria</taxon>
        <taxon>Enterobacterales</taxon>
        <taxon>Enterobacteriaceae</taxon>
        <taxon>Klebsiella/Raoultella group</taxon>
        <taxon>Klebsiella</taxon>
        <taxon>Klebsiella pneumoniae complex</taxon>
    </lineage>
</organism>
<evidence type="ECO:0000256" key="1">
    <source>
        <dbReference type="ARBA" id="ARBA00023186"/>
    </source>
</evidence>
<sequence length="101" mass="10882">MPGCSLPFIFAPPAGCWLDLLCLGRPVIGETFSHGTLSNRLEVWVDDEPLLVERLQLQEGELSSVAERPGSALCCAIRLPMPCSTGCATRWRRSASTPAPA</sequence>
<protein>
    <submittedName>
        <fullName evidence="2">Urease accessory protein UreD</fullName>
    </submittedName>
</protein>
<dbReference type="GO" id="GO:0016151">
    <property type="term" value="F:nickel cation binding"/>
    <property type="evidence" value="ECO:0007669"/>
    <property type="project" value="InterPro"/>
</dbReference>
<keyword evidence="1" id="KW-0143">Chaperone</keyword>
<dbReference type="AlphaFoldDB" id="A0A939SRP2"/>
<gene>
    <name evidence="2" type="ORF">J4733_05045</name>
</gene>
<proteinExistence type="predicted"/>